<dbReference type="GO" id="GO:0140098">
    <property type="term" value="F:catalytic activity, acting on RNA"/>
    <property type="evidence" value="ECO:0007669"/>
    <property type="project" value="UniProtKB-ARBA"/>
</dbReference>
<reference evidence="4 5" key="1">
    <citation type="submission" date="2018-11" db="EMBL/GenBank/DDBJ databases">
        <title>Aureibaculum marinum gen. nov., sp. nov., a member of the family Flavobacteriaceae isolated from the Bohai Sea.</title>
        <authorList>
            <person name="Ji X."/>
        </authorList>
    </citation>
    <scope>NUCLEOTIDE SEQUENCE [LARGE SCALE GENOMIC DNA]</scope>
    <source>
        <strain evidence="4 5">BH-SD17</strain>
    </source>
</reference>
<dbReference type="AlphaFoldDB" id="A0A3N4NZI2"/>
<dbReference type="EMBL" id="RPFJ01000007">
    <property type="protein sequence ID" value="RPD98236.1"/>
    <property type="molecule type" value="Genomic_DNA"/>
</dbReference>
<dbReference type="Proteomes" id="UP000270856">
    <property type="component" value="Unassembled WGS sequence"/>
</dbReference>
<dbReference type="OrthoDB" id="9807829at2"/>
<dbReference type="GO" id="GO:0009982">
    <property type="term" value="F:pseudouridine synthase activity"/>
    <property type="evidence" value="ECO:0007669"/>
    <property type="project" value="InterPro"/>
</dbReference>
<dbReference type="PROSITE" id="PS01129">
    <property type="entry name" value="PSI_RLU"/>
    <property type="match status" value="1"/>
</dbReference>
<dbReference type="GO" id="GO:0003723">
    <property type="term" value="F:RNA binding"/>
    <property type="evidence" value="ECO:0007669"/>
    <property type="project" value="UniProtKB-KW"/>
</dbReference>
<evidence type="ECO:0000313" key="4">
    <source>
        <dbReference type="EMBL" id="RPD98236.1"/>
    </source>
</evidence>
<comment type="caution">
    <text evidence="4">The sequence shown here is derived from an EMBL/GenBank/DDBJ whole genome shotgun (WGS) entry which is preliminary data.</text>
</comment>
<dbReference type="PANTHER" id="PTHR21600:SF87">
    <property type="entry name" value="RNA PSEUDOURIDYLATE SYNTHASE DOMAIN-CONTAINING PROTEIN 1"/>
    <property type="match status" value="1"/>
</dbReference>
<dbReference type="InterPro" id="IPR050188">
    <property type="entry name" value="RluA_PseudoU_synthase"/>
</dbReference>
<dbReference type="PROSITE" id="PS50889">
    <property type="entry name" value="S4"/>
    <property type="match status" value="1"/>
</dbReference>
<dbReference type="InterPro" id="IPR020103">
    <property type="entry name" value="PsdUridine_synth_cat_dom_sf"/>
</dbReference>
<dbReference type="PANTHER" id="PTHR21600">
    <property type="entry name" value="MITOCHONDRIAL RNA PSEUDOURIDINE SYNTHASE"/>
    <property type="match status" value="1"/>
</dbReference>
<evidence type="ECO:0000313" key="5">
    <source>
        <dbReference type="Proteomes" id="UP000270856"/>
    </source>
</evidence>
<sequence length="298" mass="33612">MNLTETHSVPKFITPIRLQEYGVGIFNSAFTKSALKKAIKKKYITVNNTIATSGTILRGGEQICLSIPQKTHLYKKLIFPLQVIFEDEYLAVVYKPAGILVSGNRFKTVANALSQNIEQSNVIDATKPHPVHRLDYATTGVLLIGKTNTSIRLLNKMFENKEVKKVYYAVTIGEMKSKGEIILDIDGKFSKSYYNLVKTVPSKRFNKLNLVKLEPVTGRRHQLRKQLSAINNPILGDAIYGIENLILQGKGLYLHAYSLSFKHPFTDEQVCFKAEFPKRFKKIFPSKIAELTAITNCN</sequence>
<keyword evidence="2" id="KW-0694">RNA-binding</keyword>
<dbReference type="CDD" id="cd02869">
    <property type="entry name" value="PseudoU_synth_RluA_like"/>
    <property type="match status" value="1"/>
</dbReference>
<dbReference type="Gene3D" id="3.30.2350.10">
    <property type="entry name" value="Pseudouridine synthase"/>
    <property type="match status" value="1"/>
</dbReference>
<dbReference type="GO" id="GO:0000455">
    <property type="term" value="P:enzyme-directed rRNA pseudouridine synthesis"/>
    <property type="evidence" value="ECO:0007669"/>
    <property type="project" value="TreeGrafter"/>
</dbReference>
<organism evidence="4 5">
    <name type="scientific">Aureibaculum marinum</name>
    <dbReference type="NCBI Taxonomy" id="2487930"/>
    <lineage>
        <taxon>Bacteria</taxon>
        <taxon>Pseudomonadati</taxon>
        <taxon>Bacteroidota</taxon>
        <taxon>Flavobacteriia</taxon>
        <taxon>Flavobacteriales</taxon>
        <taxon>Flavobacteriaceae</taxon>
        <taxon>Aureibaculum</taxon>
    </lineage>
</organism>
<dbReference type="Pfam" id="PF00849">
    <property type="entry name" value="PseudoU_synth_2"/>
    <property type="match status" value="1"/>
</dbReference>
<dbReference type="InterPro" id="IPR006224">
    <property type="entry name" value="PsdUridine_synth_RluA-like_CS"/>
</dbReference>
<name>A0A3N4NZI2_9FLAO</name>
<accession>A0A3N4NZI2</accession>
<keyword evidence="5" id="KW-1185">Reference proteome</keyword>
<evidence type="ECO:0000259" key="3">
    <source>
        <dbReference type="Pfam" id="PF00849"/>
    </source>
</evidence>
<proteinExistence type="inferred from homology"/>
<evidence type="ECO:0000256" key="1">
    <source>
        <dbReference type="ARBA" id="ARBA00010876"/>
    </source>
</evidence>
<dbReference type="SUPFAM" id="SSF55120">
    <property type="entry name" value="Pseudouridine synthase"/>
    <property type="match status" value="1"/>
</dbReference>
<dbReference type="InterPro" id="IPR006145">
    <property type="entry name" value="PsdUridine_synth_RsuA/RluA"/>
</dbReference>
<protein>
    <submittedName>
        <fullName evidence="4">RluA family pseudouridine synthase</fullName>
    </submittedName>
</protein>
<feature type="domain" description="Pseudouridine synthase RsuA/RluA-like" evidence="3">
    <location>
        <begin position="90"/>
        <end position="229"/>
    </location>
</feature>
<evidence type="ECO:0000256" key="2">
    <source>
        <dbReference type="PROSITE-ProRule" id="PRU00182"/>
    </source>
</evidence>
<gene>
    <name evidence="4" type="ORF">EGM88_07010</name>
</gene>
<comment type="similarity">
    <text evidence="1">Belongs to the pseudouridine synthase RluA family.</text>
</comment>